<organism evidence="5">
    <name type="scientific">Plasmodium vivax</name>
    <name type="common">malaria parasite P. vivax</name>
    <dbReference type="NCBI Taxonomy" id="5855"/>
    <lineage>
        <taxon>Eukaryota</taxon>
        <taxon>Sar</taxon>
        <taxon>Alveolata</taxon>
        <taxon>Apicomplexa</taxon>
        <taxon>Aconoidasida</taxon>
        <taxon>Haemosporida</taxon>
        <taxon>Plasmodiidae</taxon>
        <taxon>Plasmodium</taxon>
        <taxon>Plasmodium (Plasmodium)</taxon>
    </lineage>
</organism>
<feature type="transmembrane region" description="Helical" evidence="2">
    <location>
        <begin position="1846"/>
        <end position="1865"/>
    </location>
</feature>
<feature type="compositionally biased region" description="Acidic residues" evidence="1">
    <location>
        <begin position="1157"/>
        <end position="1177"/>
    </location>
</feature>
<feature type="compositionally biased region" description="Basic and acidic residues" evidence="1">
    <location>
        <begin position="244"/>
        <end position="257"/>
    </location>
</feature>
<feature type="region of interest" description="Disordered" evidence="1">
    <location>
        <begin position="1157"/>
        <end position="1202"/>
    </location>
</feature>
<dbReference type="InterPro" id="IPR024730">
    <property type="entry name" value="MSP1_EGF_1"/>
</dbReference>
<feature type="compositionally biased region" description="Low complexity" evidence="1">
    <location>
        <begin position="1082"/>
        <end position="1093"/>
    </location>
</feature>
<dbReference type="HOGENOM" id="CLU_236772_0_0_1"/>
<feature type="domain" description="Merozoite surface protein EGF" evidence="4">
    <location>
        <begin position="1765"/>
        <end position="1800"/>
    </location>
</feature>
<dbReference type="Pfam" id="PF12946">
    <property type="entry name" value="EGF_MSP1_1"/>
    <property type="match status" value="1"/>
</dbReference>
<evidence type="ECO:0000256" key="3">
    <source>
        <dbReference type="SAM" id="SignalP"/>
    </source>
</evidence>
<dbReference type="EMBL" id="GU556618">
    <property type="protein sequence ID" value="ADL59758.1"/>
    <property type="molecule type" value="Genomic_DNA"/>
</dbReference>
<feature type="region of interest" description="Disordered" evidence="1">
    <location>
        <begin position="1710"/>
        <end position="1739"/>
    </location>
</feature>
<feature type="signal peptide" evidence="3">
    <location>
        <begin position="1"/>
        <end position="27"/>
    </location>
</feature>
<dbReference type="SUPFAM" id="SSF57196">
    <property type="entry name" value="EGF/Laminin"/>
    <property type="match status" value="1"/>
</dbReference>
<evidence type="ECO:0000256" key="2">
    <source>
        <dbReference type="SAM" id="Phobius"/>
    </source>
</evidence>
<feature type="region of interest" description="Disordered" evidence="1">
    <location>
        <begin position="244"/>
        <end position="277"/>
    </location>
</feature>
<keyword evidence="3" id="KW-0732">Signal</keyword>
<protein>
    <submittedName>
        <fullName evidence="5">MAP1</fullName>
    </submittedName>
</protein>
<evidence type="ECO:0000313" key="5">
    <source>
        <dbReference type="EMBL" id="ADL59758.1"/>
    </source>
</evidence>
<keyword evidence="2" id="KW-0812">Transmembrane</keyword>
<dbReference type="Gene3D" id="2.10.25.10">
    <property type="entry name" value="Laminin"/>
    <property type="match status" value="2"/>
</dbReference>
<feature type="compositionally biased region" description="Basic and acidic residues" evidence="1">
    <location>
        <begin position="1713"/>
        <end position="1724"/>
    </location>
</feature>
<keyword evidence="2" id="KW-0472">Membrane</keyword>
<proteinExistence type="predicted"/>
<evidence type="ECO:0000256" key="1">
    <source>
        <dbReference type="SAM" id="MobiDB-lite"/>
    </source>
</evidence>
<feature type="chain" id="PRO_5003143259" evidence="3">
    <location>
        <begin position="28"/>
        <end position="1867"/>
    </location>
</feature>
<reference evidence="5" key="1">
    <citation type="journal article" date="2011" name="Am. J. Trop. Med. Hyg.">
        <title>Genetic polymorphism of Plasmodium vivax msp1p, a paralog of merozoite surface protein 1, from worldwide isolates.</title>
        <authorList>
            <person name="Wang Y."/>
            <person name="Kaneko O."/>
            <person name="Sattabongkot J."/>
            <person name="Chen J.H."/>
            <person name="Lu F."/>
            <person name="Chai J.Y."/>
            <person name="Takeo S."/>
            <person name="Tsuboi T."/>
            <person name="Ayala F.J."/>
            <person name="Chen Y."/>
            <person name="Lim C.S."/>
            <person name="Han E.T."/>
        </authorList>
    </citation>
    <scope>NUCLEOTIDE SEQUENCE</scope>
    <source>
        <strain evidence="5">T21</strain>
    </source>
</reference>
<evidence type="ECO:0000259" key="4">
    <source>
        <dbReference type="Pfam" id="PF12946"/>
    </source>
</evidence>
<keyword evidence="2" id="KW-1133">Transmembrane helix</keyword>
<name>E0Y3U7_PLAVI</name>
<feature type="region of interest" description="Disordered" evidence="1">
    <location>
        <begin position="1065"/>
        <end position="1095"/>
    </location>
</feature>
<gene>
    <name evidence="5" type="primary">MAP1</name>
</gene>
<feature type="compositionally biased region" description="Acidic residues" evidence="1">
    <location>
        <begin position="1725"/>
        <end position="1735"/>
    </location>
</feature>
<accession>E0Y3U7</accession>
<sequence>MRLAFVLPLPLPVLPLLLPLLLHLCQAFNWKNLHNVHVTTRECALSLIALAEEAERIRLGKRNDERMAQIVEEMKKERQTLQKLYFSIRHLFSSLGLTFTKELYLFGGDGEKAKQGAKKQEDNPSGKRFTDEQHLRGVKTERDLKALLGEMISYYKKEFIQRKAATSCSYINRKNSLRKQIEIVRYTHSYVATKLYYREYAKYFQRFLGSGRGMASVLSNPALDIKEGVYSGVYANYGGVIAGEPKDGPKGKPRDGSTDESQNGPRGRPPTCSDDYKSISGEQCTRQFAQSVKTMLHNFETSLQSYIHSSVVEMKKQMIQVEEQQEGENYCRDMEEELKDKSYDKISMAEIERFEQLSKNYLHKDLDALVQREKKKMYRRRNFFERYFFFIIERMLQVRRGVEAALGALSREPATAPSEPLTAAKGPLSRGPPIKRTFQLLDEYISMYSFAYEHLKDYHLNVRDLFSLDYIRENSKDNRAYIAERIAQKMDALNGSFLKYKNVKNRYKQCVEKGIRRSTSMGTLKKGESVSGGGKNVQGREFPELWASTWERSSHSFLSEEDKGKKDKLNGELIEREDEYLRRLQNVVKLLSRYKKLKNKKVKIRHIVNIGKVEMHPILFNLKLRKDQMVGFYRSILHFGKIFVAKRIVLTLKMKLAFLGRVTPSAFLLSNRFLLLLYETHLGHLQSSYKIGVNKNFCHDLTLENLDGVMKQGDLPHLLLKYVIYMFGLNSAYMSEHLGGDLGPAVGSSDYIGGSNAANGDANFGEDDPPWGAHNLRVVYELARNFTKRPLIHAADFFQSGRTSPNGESNTHDEQVENAFRQMHSYFSSIFNSDEISGHILKQFESWEERSSSGCYEGHSCSMEIPVYSKDVIRKSIFYNLHGMGDEFDVLSEATVSSVSSCATSAYSYVSSAYSYVSSPYPYATSPPLKFPSHLLTNAIITNSLSEAYKYMLYKTQQSQAFKLYSRSKGTNITLLETVFLQLILNFGMAPYNKLKGTMVSRFCRKKGRVQEDETSSKTLVGSFQYGKRKRNFDFIPHIRYVPKGEQLQAGLAISCSEMKQIDGNASHKKTPTKWWNTKRGSNYSPPNNSTSSHRMHHLGTCELLNGDKQKMTSFEVQHVEYIPNGMAFFAPVVERQNVMSDYELYGLFFQGARWGEEEEQQQEQEQQEQEQQEQEQQEQQQQKKRNSPEEGQTEQKRENTKEDIYCSEEKLAYFFIGESVVYPSEAEDVEEPLIGPILSKSAASQREILFERESMEQYNMILNWLYRSQEKKNWNREKVRKIEREISVLRGRAKLYEENISHVRGKMAQMRRPPGEGSDLQREYQREVSNAAREKYNSLMEIYEDTVELFRESERNLTKVKKQNEREGEKVDAEEEEEPGVDYYGLRKYALLRKHQVEDLNMYTTYHEQIMKYFQKQNRCCDAYIKEMTIHLQFFPQVCCPREGERQNEEMLKYIYISITDLVTDFVRCENNTNRLLTHLKKVKDTLHTINTVNANLHKKKRTFHLSTKYFYREKKEENIYFFTDKVENVKTYKIYRQLIDSVNEDLLFITHIMGKKLEERKEVLQQVEEKVPTLLDIKRILYADKEVASIHVETLCANFSHENMINYDKVKILGKNFKKKIGMYKNVLKNIRYSFENEPQVSNDNLALFYNFVEYDSEVDTDAMQFADALLAYNEGGVEVPDRGEDAKNAGGRPLTMYQEIWRKLNAPKGGGEKRAKERHDDGGDDPGDDQEGDSDRDLYADWDEEDWEEDSLKAAADRVEKNCRNRKCPLNSFCFIQTINEECLCLLNYSMVGEKCILNEQNSCAVKNGGCDLKATCELKKNRVNCICPKGTKPMHEGVVCSFSFASTLSQVLLLFAILAFVTA</sequence>